<name>A0A5E7TNG9_PSEFL</name>
<gene>
    <name evidence="1" type="ORF">PS938_02446</name>
</gene>
<sequence>MHKTIKIRRIDSRTIKTRRREAQLTDSFGEALYLGLAPRPGREQQKTVLRQSLYWLDRKITAIQRPKQSVCSWLPIGRVMKESFMARALNKNKKPETKNKNRACNYFLGSFGSPCGFCDSENPCGSGPAREKPIGAAGHLIPALSLTTIASVLAPTRSICAVLHHPPTKC</sequence>
<evidence type="ECO:0000313" key="2">
    <source>
        <dbReference type="Proteomes" id="UP000327191"/>
    </source>
</evidence>
<accession>A0A5E7TNG9</accession>
<dbReference type="AlphaFoldDB" id="A0A5E7TNG9"/>
<dbReference type="Proteomes" id="UP000327191">
    <property type="component" value="Unassembled WGS sequence"/>
</dbReference>
<protein>
    <submittedName>
        <fullName evidence="1">Uncharacterized protein</fullName>
    </submittedName>
</protein>
<proteinExistence type="predicted"/>
<reference evidence="1 2" key="1">
    <citation type="submission" date="2019-09" db="EMBL/GenBank/DDBJ databases">
        <authorList>
            <person name="Chandra G."/>
            <person name="Truman W A."/>
        </authorList>
    </citation>
    <scope>NUCLEOTIDE SEQUENCE [LARGE SCALE GENOMIC DNA]</scope>
    <source>
        <strain evidence="1">PS938</strain>
    </source>
</reference>
<evidence type="ECO:0000313" key="1">
    <source>
        <dbReference type="EMBL" id="VVQ00563.1"/>
    </source>
</evidence>
<dbReference type="EMBL" id="CABVJE010000009">
    <property type="protein sequence ID" value="VVQ00563.1"/>
    <property type="molecule type" value="Genomic_DNA"/>
</dbReference>
<organism evidence="1 2">
    <name type="scientific">Pseudomonas fluorescens</name>
    <dbReference type="NCBI Taxonomy" id="294"/>
    <lineage>
        <taxon>Bacteria</taxon>
        <taxon>Pseudomonadati</taxon>
        <taxon>Pseudomonadota</taxon>
        <taxon>Gammaproteobacteria</taxon>
        <taxon>Pseudomonadales</taxon>
        <taxon>Pseudomonadaceae</taxon>
        <taxon>Pseudomonas</taxon>
    </lineage>
</organism>